<proteinExistence type="predicted"/>
<dbReference type="RefSeq" id="WP_120471812.1">
    <property type="nucleotide sequence ID" value="NZ_RAYQ01000024.1"/>
</dbReference>
<keyword evidence="2" id="KW-1185">Reference proteome</keyword>
<sequence>MRKKNFKGRCEKRMIGKCSDVCRTYDAIQYAYADLLQESEEVKEIRCNVLLDGLDVGEYTSDFVCTKTDGDLMVRECVFRKFLMKPLTVKLLDASREYWNRHGVTDWGLVIDEEV</sequence>
<dbReference type="OrthoDB" id="1681912at2"/>
<comment type="caution">
    <text evidence="1">The sequence shown here is derived from an EMBL/GenBank/DDBJ whole genome shotgun (WGS) entry which is preliminary data.</text>
</comment>
<protein>
    <submittedName>
        <fullName evidence="1">Uncharacterized protein</fullName>
    </submittedName>
</protein>
<organism evidence="1 2">
    <name type="scientific">Parablautia intestinalis</name>
    <dbReference type="NCBI Taxonomy" id="2320100"/>
    <lineage>
        <taxon>Bacteria</taxon>
        <taxon>Bacillati</taxon>
        <taxon>Bacillota</taxon>
        <taxon>Clostridia</taxon>
        <taxon>Lachnospirales</taxon>
        <taxon>Lachnospiraceae</taxon>
        <taxon>Parablautia</taxon>
    </lineage>
</organism>
<gene>
    <name evidence="1" type="ORF">D7V94_18615</name>
</gene>
<evidence type="ECO:0000313" key="2">
    <source>
        <dbReference type="Proteomes" id="UP000280696"/>
    </source>
</evidence>
<reference evidence="1 2" key="1">
    <citation type="submission" date="2018-09" db="EMBL/GenBank/DDBJ databases">
        <title>Murine metabolic-syndrome-specific gut microbial biobank.</title>
        <authorList>
            <person name="Liu C."/>
        </authorList>
    </citation>
    <scope>NUCLEOTIDE SEQUENCE [LARGE SCALE GENOMIC DNA]</scope>
    <source>
        <strain evidence="1 2">0.1xD8-82</strain>
    </source>
</reference>
<dbReference type="EMBL" id="RAYQ01000024">
    <property type="protein sequence ID" value="RKI88760.1"/>
    <property type="molecule type" value="Genomic_DNA"/>
</dbReference>
<dbReference type="AlphaFoldDB" id="A0A3A9AAP1"/>
<dbReference type="Proteomes" id="UP000280696">
    <property type="component" value="Unassembled WGS sequence"/>
</dbReference>
<name>A0A3A9AAP1_9FIRM</name>
<accession>A0A3A9AAP1</accession>
<evidence type="ECO:0000313" key="1">
    <source>
        <dbReference type="EMBL" id="RKI88760.1"/>
    </source>
</evidence>